<evidence type="ECO:0000313" key="1">
    <source>
        <dbReference type="EMBL" id="CDQ00562.1"/>
    </source>
</evidence>
<organism evidence="1">
    <name type="scientific">Brugia malayi</name>
    <name type="common">Filarial nematode worm</name>
    <dbReference type="NCBI Taxonomy" id="6279"/>
    <lineage>
        <taxon>Eukaryota</taxon>
        <taxon>Metazoa</taxon>
        <taxon>Ecdysozoa</taxon>
        <taxon>Nematoda</taxon>
        <taxon>Chromadorea</taxon>
        <taxon>Rhabditida</taxon>
        <taxon>Spirurina</taxon>
        <taxon>Spiruromorpha</taxon>
        <taxon>Filarioidea</taxon>
        <taxon>Onchocercidae</taxon>
        <taxon>Brugia</taxon>
    </lineage>
</organism>
<sequence length="51" mass="6148">MELCTTKVLKRIRFYWLIVIELSNYKFFIIGNTNDLIPIRQVSLRIETEIC</sequence>
<dbReference type="AlphaFoldDB" id="A0A1I9G4R0"/>
<reference evidence="1" key="2">
    <citation type="submission" date="2012-12" db="EMBL/GenBank/DDBJ databases">
        <authorList>
            <consortium name="WormBase Consortium"/>
            <person name="Ghedin E."/>
            <person name="Paulini M."/>
        </authorList>
    </citation>
    <scope>NUCLEOTIDE SEQUENCE</scope>
    <source>
        <strain evidence="1">FR3</strain>
    </source>
</reference>
<dbReference type="EMBL" id="LN857014">
    <property type="protein sequence ID" value="CDQ00562.1"/>
    <property type="molecule type" value="Genomic_DNA"/>
</dbReference>
<name>A0A1I9G4R0_BRUMA</name>
<proteinExistence type="predicted"/>
<reference evidence="1" key="1">
    <citation type="journal article" date="2007" name="Science">
        <title>Draft genome of the filarial nematode parasite Brugia malayi.</title>
        <authorList>
            <person name="Ghedin E."/>
            <person name="Wang S."/>
            <person name="Spiro D."/>
            <person name="Caler E."/>
            <person name="Zhao Q."/>
            <person name="Crabtree J."/>
            <person name="Allen J.E."/>
            <person name="Delcher A.L."/>
            <person name="Guiliano D.B."/>
            <person name="Miranda-Saavedra D."/>
            <person name="Angiuoli S.V."/>
            <person name="Creasy T."/>
            <person name="Amedeo P."/>
            <person name="Haas B."/>
            <person name="El-Sayed N.M."/>
            <person name="Wortman J.R."/>
            <person name="Feldblyum T."/>
            <person name="Tallon L."/>
            <person name="Schatz M."/>
            <person name="Shumway M."/>
            <person name="Koo H."/>
            <person name="Salzberg S.L."/>
            <person name="Schobel S."/>
            <person name="Pertea M."/>
            <person name="Pop M."/>
            <person name="White O."/>
            <person name="Barton G.J."/>
            <person name="Carlow C.K."/>
            <person name="Crawford M.J."/>
            <person name="Daub J."/>
            <person name="Dimmic M.W."/>
            <person name="Estes C.F."/>
            <person name="Foster J.M."/>
            <person name="Ganatra M."/>
            <person name="Gregory W.F."/>
            <person name="Johnson N.M."/>
            <person name="Jin J."/>
            <person name="Komuniecki R."/>
            <person name="Korf I."/>
            <person name="Kumar S."/>
            <person name="Laney S."/>
            <person name="Li B.W."/>
            <person name="Li W."/>
            <person name="Lindblom T.H."/>
            <person name="Lustigman S."/>
            <person name="Ma D."/>
            <person name="Maina C.V."/>
            <person name="Martin D.M."/>
            <person name="McCarter J.P."/>
            <person name="McReynolds L."/>
            <person name="Mitreva M."/>
            <person name="Nutman T.B."/>
            <person name="Parkinson J."/>
            <person name="Peregrin-Alvarez J.M."/>
            <person name="Poole C."/>
            <person name="Ren Q."/>
            <person name="Saunders L."/>
            <person name="Sluder A.E."/>
            <person name="Smith K."/>
            <person name="Stanke M."/>
            <person name="Unnasch T.R."/>
            <person name="Ware J."/>
            <person name="Wei A.D."/>
            <person name="Weil G."/>
            <person name="Williams D.J."/>
            <person name="Zhang Y."/>
            <person name="Williams S.A."/>
            <person name="Fraser-Liggett C."/>
            <person name="Slatko B."/>
            <person name="Blaxter M.L."/>
            <person name="Scott A.L."/>
        </authorList>
    </citation>
    <scope>NUCLEOTIDE SEQUENCE</scope>
    <source>
        <strain evidence="1">FR3</strain>
    </source>
</reference>
<gene>
    <name evidence="1" type="primary">Bm14286</name>
    <name evidence="1" type="ORF">BM_Bm14286</name>
</gene>
<accession>A0A1I9G4R0</accession>
<protein>
    <submittedName>
        <fullName evidence="1">Bm14286</fullName>
    </submittedName>
</protein>